<evidence type="ECO:0000313" key="6">
    <source>
        <dbReference type="Proteomes" id="UP000289726"/>
    </source>
</evidence>
<dbReference type="RefSeq" id="WP_130427288.1">
    <property type="nucleotide sequence ID" value="NZ_CP035949.1"/>
</dbReference>
<dbReference type="Proteomes" id="UP000289726">
    <property type="component" value="Chromosome"/>
</dbReference>
<keyword evidence="3" id="KW-1003">Cell membrane</keyword>
<dbReference type="PANTHER" id="PTHR30465">
    <property type="entry name" value="INNER MEMBRANE ABC TRANSPORTER"/>
    <property type="match status" value="1"/>
</dbReference>
<evidence type="ECO:0000256" key="1">
    <source>
        <dbReference type="ARBA" id="ARBA00004651"/>
    </source>
</evidence>
<evidence type="ECO:0000313" key="5">
    <source>
        <dbReference type="EMBL" id="QBF23650.1"/>
    </source>
</evidence>
<evidence type="ECO:0000256" key="3">
    <source>
        <dbReference type="ARBA" id="ARBA00022475"/>
    </source>
</evidence>
<evidence type="ECO:0008006" key="7">
    <source>
        <dbReference type="Google" id="ProtNLM"/>
    </source>
</evidence>
<dbReference type="PANTHER" id="PTHR30465:SF0">
    <property type="entry name" value="OLIGOPEPTIDE TRANSPORT SYSTEM PERMEASE PROTEIN APPB"/>
    <property type="match status" value="1"/>
</dbReference>
<keyword evidence="4" id="KW-1133">Transmembrane helix</keyword>
<comment type="subcellular location">
    <subcellularLocation>
        <location evidence="1">Cell membrane</location>
        <topology evidence="1">Multi-pass membrane protein</topology>
    </subcellularLocation>
</comment>
<dbReference type="GO" id="GO:0005886">
    <property type="term" value="C:plasma membrane"/>
    <property type="evidence" value="ECO:0007669"/>
    <property type="project" value="UniProtKB-SubCell"/>
</dbReference>
<proteinExistence type="predicted"/>
<sequence>MLKYIIKRLLLAISCFLLIIFCCFILTKISITKPLQPLLMSDLAWKDMCEKEGYDKPALTQFWKWFSHVCKGDFGFSTKLNQNIYDVVKSKISFTFKMNIIHTLLSVPLGILLAILATIKKILG</sequence>
<keyword evidence="4" id="KW-0812">Transmembrane</keyword>
<keyword evidence="6" id="KW-1185">Reference proteome</keyword>
<feature type="transmembrane region" description="Helical" evidence="4">
    <location>
        <begin position="9"/>
        <end position="31"/>
    </location>
</feature>
<evidence type="ECO:0000256" key="2">
    <source>
        <dbReference type="ARBA" id="ARBA00022448"/>
    </source>
</evidence>
<feature type="transmembrane region" description="Helical" evidence="4">
    <location>
        <begin position="100"/>
        <end position="119"/>
    </location>
</feature>
<accession>A0A4P6MA28</accession>
<keyword evidence="4" id="KW-0472">Membrane</keyword>
<protein>
    <recommendedName>
        <fullName evidence="7">ABC transporter permease</fullName>
    </recommendedName>
</protein>
<keyword evidence="2" id="KW-0813">Transport</keyword>
<organism evidence="5 6">
    <name type="scientific">'Catharanthus roseus' aster yellows phytoplasma</name>
    <dbReference type="NCBI Taxonomy" id="1193712"/>
    <lineage>
        <taxon>Bacteria</taxon>
        <taxon>Bacillati</taxon>
        <taxon>Mycoplasmatota</taxon>
        <taxon>Mollicutes</taxon>
        <taxon>Acholeplasmatales</taxon>
        <taxon>Acholeplasmataceae</taxon>
        <taxon>Candidatus Phytoplasma</taxon>
        <taxon>16SrI (Aster yellows group)</taxon>
    </lineage>
</organism>
<evidence type="ECO:0000256" key="4">
    <source>
        <dbReference type="SAM" id="Phobius"/>
    </source>
</evidence>
<dbReference type="AlphaFoldDB" id="A0A4P6MA28"/>
<dbReference type="EMBL" id="CP035949">
    <property type="protein sequence ID" value="QBF23650.1"/>
    <property type="molecule type" value="Genomic_DNA"/>
</dbReference>
<name>A0A4P6MA28_9MOLU</name>
<reference evidence="5 6" key="1">
    <citation type="submission" date="2019-02" db="EMBL/GenBank/DDBJ databases">
        <title>Draft Genome Sequence of Maize Bushy Stunt-like Phytoplasma group 16SrI-B (Aster yellows) in South Africa.</title>
        <authorList>
            <person name="Coetzee B."/>
            <person name="Douglas-Smit N."/>
            <person name="Maree H.J."/>
            <person name="Burger J.T."/>
            <person name="Kruger K."/>
            <person name="Pietersen G."/>
        </authorList>
    </citation>
    <scope>NUCLEOTIDE SEQUENCE [LARGE SCALE GENOMIC DNA]</scope>
    <source>
        <strain evidence="5 6">De Villa</strain>
    </source>
</reference>
<gene>
    <name evidence="5" type="ORF">EXT02_00140</name>
</gene>